<reference evidence="2" key="1">
    <citation type="submission" date="2019-02" db="EMBL/GenBank/DDBJ databases">
        <title>Deep-cultivation of Planctomycetes and their phenomic and genomic characterization uncovers novel biology.</title>
        <authorList>
            <person name="Wiegand S."/>
            <person name="Jogler M."/>
            <person name="Boedeker C."/>
            <person name="Pinto D."/>
            <person name="Vollmers J."/>
            <person name="Rivas-Marin E."/>
            <person name="Kohn T."/>
            <person name="Peeters S.H."/>
            <person name="Heuer A."/>
            <person name="Rast P."/>
            <person name="Oberbeckmann S."/>
            <person name="Bunk B."/>
            <person name="Jeske O."/>
            <person name="Meyerdierks A."/>
            <person name="Storesund J.E."/>
            <person name="Kallscheuer N."/>
            <person name="Luecker S."/>
            <person name="Lage O.M."/>
            <person name="Pohl T."/>
            <person name="Merkel B.J."/>
            <person name="Hornburger P."/>
            <person name="Mueller R.-W."/>
            <person name="Bruemmer F."/>
            <person name="Labrenz M."/>
            <person name="Spormann A.M."/>
            <person name="Op den Camp H."/>
            <person name="Overmann J."/>
            <person name="Amann R."/>
            <person name="Jetten M.S.M."/>
            <person name="Mascher T."/>
            <person name="Medema M.H."/>
            <person name="Devos D.P."/>
            <person name="Kaster A.-K."/>
            <person name="Ovreas L."/>
            <person name="Rohde M."/>
            <person name="Galperin M.Y."/>
            <person name="Jogler C."/>
        </authorList>
    </citation>
    <scope>NUCLEOTIDE SEQUENCE [LARGE SCALE GENOMIC DNA]</scope>
    <source>
        <strain evidence="2">Pan97</strain>
    </source>
</reference>
<evidence type="ECO:0000313" key="2">
    <source>
        <dbReference type="Proteomes" id="UP000318626"/>
    </source>
</evidence>
<keyword evidence="2" id="KW-1185">Reference proteome</keyword>
<dbReference type="Proteomes" id="UP000318626">
    <property type="component" value="Chromosome"/>
</dbReference>
<evidence type="ECO:0000313" key="1">
    <source>
        <dbReference type="EMBL" id="QDU75871.1"/>
    </source>
</evidence>
<organism evidence="1 2">
    <name type="scientific">Bremerella volcania</name>
    <dbReference type="NCBI Taxonomy" id="2527984"/>
    <lineage>
        <taxon>Bacteria</taxon>
        <taxon>Pseudomonadati</taxon>
        <taxon>Planctomycetota</taxon>
        <taxon>Planctomycetia</taxon>
        <taxon>Pirellulales</taxon>
        <taxon>Pirellulaceae</taxon>
        <taxon>Bremerella</taxon>
    </lineage>
</organism>
<dbReference type="EMBL" id="CP036289">
    <property type="protein sequence ID" value="QDU75871.1"/>
    <property type="molecule type" value="Genomic_DNA"/>
</dbReference>
<dbReference type="RefSeq" id="WP_144973556.1">
    <property type="nucleotide sequence ID" value="NZ_CP036289.1"/>
</dbReference>
<dbReference type="AlphaFoldDB" id="A0A518C9I2"/>
<dbReference type="OrthoDB" id="287810at2"/>
<dbReference type="KEGG" id="bvo:Pan97_29130"/>
<accession>A0A518C9I2</accession>
<protein>
    <recommendedName>
        <fullName evidence="3">Carboxypeptidase regulatory-like domain-containing protein</fullName>
    </recommendedName>
</protein>
<proteinExistence type="predicted"/>
<evidence type="ECO:0008006" key="3">
    <source>
        <dbReference type="Google" id="ProtNLM"/>
    </source>
</evidence>
<sequence length="157" mass="16727">MFPQNILPQHTIAFVAFCFIAIAGGCGNGDFQTAKVTGVVTCKGEPISNATIVFTPVPIAGKSLIGKPATGAVEADGSFQLTTYKHQDGAVIGKHRVAVTFAGQELADLVREDDEFQDVVPRARRRAKLPPCANSNKQIEVEVKSGENHFDISLSDS</sequence>
<name>A0A518C9I2_9BACT</name>
<gene>
    <name evidence="1" type="ORF">Pan97_29130</name>
</gene>